<keyword evidence="4" id="KW-0482">Metalloprotease</keyword>
<keyword evidence="2" id="KW-0645">Protease</keyword>
<dbReference type="GO" id="GO:0008237">
    <property type="term" value="F:metallopeptidase activity"/>
    <property type="evidence" value="ECO:0007669"/>
    <property type="project" value="UniProtKB-KW"/>
</dbReference>
<dbReference type="SUPFAM" id="SSF111283">
    <property type="entry name" value="Putative modulator of DNA gyrase, PmbA/TldD"/>
    <property type="match status" value="1"/>
</dbReference>
<sequence>MLDTLQAEFRKAAPTVDFCALRFVEETSEYLAVRQGIAEPPQLSVSRGAMVTVIDKGGLGYAATSDLSPSGLKNALERAQRYAALTRGRSVVDYSKLDMPRPSGSYRSPVANDPRKVSRKEKYDLLAAESKQCKIDDRIVDWEASLWTTTSKQAYFTADGGAIEQEFHFLVPNISSTAHAKGESQTRTQAGRYNGYCRQGGMEILDAFGISGSGRAVSEGALELLAARNCPSGKMDVILMPDQMMLQIHESIGHPLELDRILGDERNFAGTSFVTLDMFGSYQYGSELLDVTYDPTRREQFASYGWDDDGLAAEKQYVIRKGLLERPLGGSVSQARAGIAGVANTRACSWNRPPIDRMANLNVEAGNSTLDQLVASIDNGVLMRTNVSWSIDDSRNKFQFGCEWGQVIRNGKLAEVVKNPNYRGISATFWRSLSGVGDASTFEVMGTPFCGKGEPSQVIRVGHAAPACKFSSIDVFGGAA</sequence>
<evidence type="ECO:0000313" key="7">
    <source>
        <dbReference type="EMBL" id="QJR15637.1"/>
    </source>
</evidence>
<proteinExistence type="inferred from homology"/>
<comment type="similarity">
    <text evidence="1">Belongs to the peptidase U62 family.</text>
</comment>
<dbReference type="InterPro" id="IPR051463">
    <property type="entry name" value="Peptidase_U62_metallo"/>
</dbReference>
<keyword evidence="8" id="KW-1185">Reference proteome</keyword>
<keyword evidence="3" id="KW-0378">Hydrolase</keyword>
<accession>A0A6M4HCA5</accession>
<dbReference type="InterPro" id="IPR002510">
    <property type="entry name" value="Metalloprtase-TldD/E_N"/>
</dbReference>
<name>A0A6M4HCA5_9PROT</name>
<dbReference type="GO" id="GO:0005829">
    <property type="term" value="C:cytosol"/>
    <property type="evidence" value="ECO:0007669"/>
    <property type="project" value="TreeGrafter"/>
</dbReference>
<dbReference type="GO" id="GO:0006508">
    <property type="term" value="P:proteolysis"/>
    <property type="evidence" value="ECO:0007669"/>
    <property type="project" value="UniProtKB-KW"/>
</dbReference>
<protein>
    <recommendedName>
        <fullName evidence="9">TldD protein</fullName>
    </recommendedName>
</protein>
<dbReference type="InterPro" id="IPR036059">
    <property type="entry name" value="TldD/PmbA_sf"/>
</dbReference>
<dbReference type="RefSeq" id="WP_171163089.1">
    <property type="nucleotide sequence ID" value="NZ_CP053073.1"/>
</dbReference>
<dbReference type="InterPro" id="IPR045569">
    <property type="entry name" value="Metalloprtase-TldD/E_C"/>
</dbReference>
<dbReference type="AlphaFoldDB" id="A0A6M4HCA5"/>
<evidence type="ECO:0000256" key="2">
    <source>
        <dbReference type="ARBA" id="ARBA00022670"/>
    </source>
</evidence>
<evidence type="ECO:0000256" key="1">
    <source>
        <dbReference type="ARBA" id="ARBA00005836"/>
    </source>
</evidence>
<dbReference type="EMBL" id="CP053073">
    <property type="protein sequence ID" value="QJR15637.1"/>
    <property type="molecule type" value="Genomic_DNA"/>
</dbReference>
<dbReference type="PANTHER" id="PTHR30624">
    <property type="entry name" value="UNCHARACTERIZED PROTEIN TLDD AND PMBA"/>
    <property type="match status" value="1"/>
</dbReference>
<feature type="domain" description="Metalloprotease TldD/E C-terminal" evidence="6">
    <location>
        <begin position="232"/>
        <end position="475"/>
    </location>
</feature>
<dbReference type="Gene3D" id="3.30.2290.10">
    <property type="entry name" value="PmbA/TldD superfamily"/>
    <property type="match status" value="1"/>
</dbReference>
<evidence type="ECO:0000259" key="6">
    <source>
        <dbReference type="Pfam" id="PF19289"/>
    </source>
</evidence>
<evidence type="ECO:0000256" key="4">
    <source>
        <dbReference type="ARBA" id="ARBA00023049"/>
    </source>
</evidence>
<evidence type="ECO:0008006" key="9">
    <source>
        <dbReference type="Google" id="ProtNLM"/>
    </source>
</evidence>
<dbReference type="KEGG" id="upl:DSM104440_02459"/>
<dbReference type="InParanoid" id="A0A6M4HCA5"/>
<gene>
    <name evidence="7" type="ORF">DSM104440_02459</name>
</gene>
<dbReference type="InterPro" id="IPR035068">
    <property type="entry name" value="TldD/PmbA_N"/>
</dbReference>
<organism evidence="7 8">
    <name type="scientific">Usitatibacter palustris</name>
    <dbReference type="NCBI Taxonomy" id="2732487"/>
    <lineage>
        <taxon>Bacteria</taxon>
        <taxon>Pseudomonadati</taxon>
        <taxon>Pseudomonadota</taxon>
        <taxon>Betaproteobacteria</taxon>
        <taxon>Nitrosomonadales</taxon>
        <taxon>Usitatibacteraceae</taxon>
        <taxon>Usitatibacter</taxon>
    </lineage>
</organism>
<reference evidence="7 8" key="1">
    <citation type="submission" date="2020-04" db="EMBL/GenBank/DDBJ databases">
        <title>Usitatibacter rugosus gen. nov., sp. nov. and Usitatibacter palustris sp. nov., novel members of Usitatibacteraceae fam. nov. within the order Nitrosomonadales isolated from soil.</title>
        <authorList>
            <person name="Huber K.J."/>
            <person name="Neumann-Schaal M."/>
            <person name="Geppert A."/>
            <person name="Luckner M."/>
            <person name="Wanner G."/>
            <person name="Overmann J."/>
        </authorList>
    </citation>
    <scope>NUCLEOTIDE SEQUENCE [LARGE SCALE GENOMIC DNA]</scope>
    <source>
        <strain evidence="7 8">Swamp67</strain>
    </source>
</reference>
<evidence type="ECO:0000313" key="8">
    <source>
        <dbReference type="Proteomes" id="UP000503096"/>
    </source>
</evidence>
<dbReference type="PANTHER" id="PTHR30624:SF10">
    <property type="entry name" value="CONSERVED PROTEIN"/>
    <property type="match status" value="1"/>
</dbReference>
<evidence type="ECO:0000256" key="3">
    <source>
        <dbReference type="ARBA" id="ARBA00022801"/>
    </source>
</evidence>
<evidence type="ECO:0000259" key="5">
    <source>
        <dbReference type="Pfam" id="PF01523"/>
    </source>
</evidence>
<dbReference type="Proteomes" id="UP000503096">
    <property type="component" value="Chromosome"/>
</dbReference>
<dbReference type="Pfam" id="PF19289">
    <property type="entry name" value="PmbA_TldD_3rd"/>
    <property type="match status" value="1"/>
</dbReference>
<feature type="domain" description="Metalloprotease TldD/E N-terminal" evidence="5">
    <location>
        <begin position="19"/>
        <end position="79"/>
    </location>
</feature>
<dbReference type="Pfam" id="PF01523">
    <property type="entry name" value="PmbA_TldD_1st"/>
    <property type="match status" value="1"/>
</dbReference>